<evidence type="ECO:0000256" key="2">
    <source>
        <dbReference type="ARBA" id="ARBA00022729"/>
    </source>
</evidence>
<dbReference type="EMBL" id="CATYWO010000010">
    <property type="protein sequence ID" value="CAJ0801968.1"/>
    <property type="molecule type" value="Genomic_DNA"/>
</dbReference>
<protein>
    <recommendedName>
        <fullName evidence="4">Leucine-binding protein domain-containing protein</fullName>
    </recommendedName>
</protein>
<reference evidence="5 6" key="1">
    <citation type="submission" date="2023-07" db="EMBL/GenBank/DDBJ databases">
        <authorList>
            <person name="Peeters C."/>
        </authorList>
    </citation>
    <scope>NUCLEOTIDE SEQUENCE [LARGE SCALE GENOMIC DNA]</scope>
    <source>
        <strain evidence="5 6">LMG 7141</strain>
    </source>
</reference>
<evidence type="ECO:0000256" key="3">
    <source>
        <dbReference type="SAM" id="SignalP"/>
    </source>
</evidence>
<dbReference type="PANTHER" id="PTHR30483">
    <property type="entry name" value="LEUCINE-SPECIFIC-BINDING PROTEIN"/>
    <property type="match status" value="1"/>
</dbReference>
<gene>
    <name evidence="5" type="ORF">LMG7141_04044</name>
</gene>
<sequence>MQRRAAVLVGLACAGTLLSSAALADIRIGVTVSATGPQASLGLPEKNATKLWPREIAGEKVDVIVLDDASDTTRAVTNTRKLMSESNVDVIVGSSTTPNTLAMIDAAAEGKTPVISLASSARLIEPMDARRRWIFKTPHSDSHMASLIAEHAAAHGVKSIAYIGFANALGEAFLTEVQRFADLKHIRITDTERFSPTDNSVTAQVLHLLAGKPDAVVIGGSGTPAALPARALAERGYTGKIYFNHGVSNNEFLKLCGKDCEDAYVPTGPIMVATELPDTHPAKAQAIDFARRYEAAFGKHTVSIFAAYTGDVGLLLQRAVPVALKRAKPGTPAFREALRDALEQVRNLPTSTGVINMSPQDHVGLDQRARVMAQIRRGQWHLADTSQ</sequence>
<evidence type="ECO:0000313" key="6">
    <source>
        <dbReference type="Proteomes" id="UP001189616"/>
    </source>
</evidence>
<dbReference type="Pfam" id="PF13458">
    <property type="entry name" value="Peripla_BP_6"/>
    <property type="match status" value="1"/>
</dbReference>
<feature type="chain" id="PRO_5046023152" description="Leucine-binding protein domain-containing protein" evidence="3">
    <location>
        <begin position="25"/>
        <end position="387"/>
    </location>
</feature>
<proteinExistence type="inferred from homology"/>
<evidence type="ECO:0000313" key="5">
    <source>
        <dbReference type="EMBL" id="CAJ0801968.1"/>
    </source>
</evidence>
<accession>A0ABM9JSR0</accession>
<feature type="signal peptide" evidence="3">
    <location>
        <begin position="1"/>
        <end position="24"/>
    </location>
</feature>
<name>A0ABM9JSR0_9RALS</name>
<comment type="similarity">
    <text evidence="1">Belongs to the leucine-binding protein family.</text>
</comment>
<dbReference type="InterPro" id="IPR051010">
    <property type="entry name" value="BCAA_transport"/>
</dbReference>
<evidence type="ECO:0000256" key="1">
    <source>
        <dbReference type="ARBA" id="ARBA00010062"/>
    </source>
</evidence>
<keyword evidence="6" id="KW-1185">Reference proteome</keyword>
<dbReference type="SUPFAM" id="SSF53822">
    <property type="entry name" value="Periplasmic binding protein-like I"/>
    <property type="match status" value="1"/>
</dbReference>
<dbReference type="RefSeq" id="WP_316659680.1">
    <property type="nucleotide sequence ID" value="NZ_CATYWO010000010.1"/>
</dbReference>
<evidence type="ECO:0000259" key="4">
    <source>
        <dbReference type="Pfam" id="PF13458"/>
    </source>
</evidence>
<dbReference type="CDD" id="cd06333">
    <property type="entry name" value="PBP1_ABC_RPA1789-like"/>
    <property type="match status" value="1"/>
</dbReference>
<dbReference type="Proteomes" id="UP001189616">
    <property type="component" value="Unassembled WGS sequence"/>
</dbReference>
<dbReference type="PANTHER" id="PTHR30483:SF38">
    <property type="entry name" value="BLR7848 PROTEIN"/>
    <property type="match status" value="1"/>
</dbReference>
<comment type="caution">
    <text evidence="5">The sequence shown here is derived from an EMBL/GenBank/DDBJ whole genome shotgun (WGS) entry which is preliminary data.</text>
</comment>
<dbReference type="InterPro" id="IPR028081">
    <property type="entry name" value="Leu-bd"/>
</dbReference>
<feature type="domain" description="Leucine-binding protein" evidence="4">
    <location>
        <begin position="26"/>
        <end position="372"/>
    </location>
</feature>
<organism evidence="5 6">
    <name type="scientific">Ralstonia condita</name>
    <dbReference type="NCBI Taxonomy" id="3058600"/>
    <lineage>
        <taxon>Bacteria</taxon>
        <taxon>Pseudomonadati</taxon>
        <taxon>Pseudomonadota</taxon>
        <taxon>Betaproteobacteria</taxon>
        <taxon>Burkholderiales</taxon>
        <taxon>Burkholderiaceae</taxon>
        <taxon>Ralstonia</taxon>
    </lineage>
</organism>
<dbReference type="InterPro" id="IPR028082">
    <property type="entry name" value="Peripla_BP_I"/>
</dbReference>
<dbReference type="Gene3D" id="3.40.50.2300">
    <property type="match status" value="2"/>
</dbReference>
<keyword evidence="2 3" id="KW-0732">Signal</keyword>